<protein>
    <submittedName>
        <fullName evidence="1">Conserved protein with FAD/NAD(P)-binding domain</fullName>
    </submittedName>
</protein>
<dbReference type="AlphaFoldDB" id="A0A376X0X4"/>
<dbReference type="Proteomes" id="UP000254503">
    <property type="component" value="Unassembled WGS sequence"/>
</dbReference>
<name>A0A376X0X4_ECOLX</name>
<evidence type="ECO:0000313" key="2">
    <source>
        <dbReference type="Proteomes" id="UP000254503"/>
    </source>
</evidence>
<evidence type="ECO:0000313" key="1">
    <source>
        <dbReference type="EMBL" id="STJ54880.1"/>
    </source>
</evidence>
<accession>A0A376X0X4</accession>
<sequence length="156" mass="18604">MDRVFRLIVEEIKFADPDWSQRIALESLNVDSFAQAWFAERKQRDPFDWAEKNLQEVERNKREKHTVPWRYVILRLHEAVQEIVPHLNEHDHKRFSKGLARVFIDNYAAIPSESIRRLLALREAGIIHILALGEDYKMEINESRHRPENGRQQLLV</sequence>
<dbReference type="PANTHER" id="PTHR40254">
    <property type="entry name" value="BLR0577 PROTEIN"/>
    <property type="match status" value="1"/>
</dbReference>
<reference evidence="1 2" key="1">
    <citation type="submission" date="2018-06" db="EMBL/GenBank/DDBJ databases">
        <authorList>
            <consortium name="Pathogen Informatics"/>
            <person name="Doyle S."/>
        </authorList>
    </citation>
    <scope>NUCLEOTIDE SEQUENCE [LARGE SCALE GENOMIC DNA]</scope>
    <source>
        <strain evidence="1 2">NCTC9045</strain>
    </source>
</reference>
<gene>
    <name evidence="1" type="primary">ydhS_3</name>
    <name evidence="1" type="ORF">NCTC9045_02789</name>
</gene>
<organism evidence="1 2">
    <name type="scientific">Escherichia coli</name>
    <dbReference type="NCBI Taxonomy" id="562"/>
    <lineage>
        <taxon>Bacteria</taxon>
        <taxon>Pseudomonadati</taxon>
        <taxon>Pseudomonadota</taxon>
        <taxon>Gammaproteobacteria</taxon>
        <taxon>Enterobacterales</taxon>
        <taxon>Enterobacteriaceae</taxon>
        <taxon>Escherichia</taxon>
    </lineage>
</organism>
<dbReference type="InterPro" id="IPR052189">
    <property type="entry name" value="L-asp_N-monooxygenase_NS-form"/>
</dbReference>
<dbReference type="EMBL" id="UGDD01000002">
    <property type="protein sequence ID" value="STJ54880.1"/>
    <property type="molecule type" value="Genomic_DNA"/>
</dbReference>
<dbReference type="PANTHER" id="PTHR40254:SF1">
    <property type="entry name" value="BLR0577 PROTEIN"/>
    <property type="match status" value="1"/>
</dbReference>
<proteinExistence type="predicted"/>